<evidence type="ECO:0000256" key="2">
    <source>
        <dbReference type="ARBA" id="ARBA00022643"/>
    </source>
</evidence>
<dbReference type="RefSeq" id="WP_195170724.1">
    <property type="nucleotide sequence ID" value="NZ_CP062983.1"/>
</dbReference>
<organism evidence="6 7">
    <name type="scientific">Phototrophicus methaneseepsis</name>
    <dbReference type="NCBI Taxonomy" id="2710758"/>
    <lineage>
        <taxon>Bacteria</taxon>
        <taxon>Bacillati</taxon>
        <taxon>Chloroflexota</taxon>
        <taxon>Candidatus Thermofontia</taxon>
        <taxon>Phototrophicales</taxon>
        <taxon>Phototrophicaceae</taxon>
        <taxon>Phototrophicus</taxon>
    </lineage>
</organism>
<feature type="domain" description="Luciferase-like" evidence="5">
    <location>
        <begin position="14"/>
        <end position="244"/>
    </location>
</feature>
<evidence type="ECO:0000256" key="3">
    <source>
        <dbReference type="ARBA" id="ARBA00023002"/>
    </source>
</evidence>
<keyword evidence="3" id="KW-0560">Oxidoreductase</keyword>
<keyword evidence="2" id="KW-0288">FMN</keyword>
<accession>A0A7S8E961</accession>
<dbReference type="PANTHER" id="PTHR42847:SF4">
    <property type="entry name" value="ALKANESULFONATE MONOOXYGENASE-RELATED"/>
    <property type="match status" value="1"/>
</dbReference>
<evidence type="ECO:0000256" key="4">
    <source>
        <dbReference type="ARBA" id="ARBA00023033"/>
    </source>
</evidence>
<sequence>MTQIGIMIEGQNGLNWQNWQQILRTAEDSGYQCVFRSDHFTNPNGPHMDALELWTSLTYAASHTERIEFGPLVTPVTFRHPSMNVKYASAISDLSGGRLILGMGIGWQIREHESYGIDFPDVNERYERLEDALNMTKLLFESEEPIDYEGKHYHLKEAMLLPRPIQGGPPILIGGNGPKRTLPMAAKYADEWNAVFIDPETYKDRTERLNDLLEKEGRQPGDVKRSLMTRVFYGKDDAALQALIKNTGKTAEEIAASGLIVGTADAVVDQIGKWAELGIERFMLQWMEIDDMASLEDMAAKVLPTYHK</sequence>
<dbReference type="Gene3D" id="3.20.20.30">
    <property type="entry name" value="Luciferase-like domain"/>
    <property type="match status" value="1"/>
</dbReference>
<dbReference type="Pfam" id="PF00296">
    <property type="entry name" value="Bac_luciferase"/>
    <property type="match status" value="1"/>
</dbReference>
<dbReference type="AlphaFoldDB" id="A0A7S8E961"/>
<keyword evidence="7" id="KW-1185">Reference proteome</keyword>
<dbReference type="Proteomes" id="UP000594468">
    <property type="component" value="Chromosome"/>
</dbReference>
<keyword evidence="1" id="KW-0285">Flavoprotein</keyword>
<gene>
    <name evidence="6" type="ORF">G4Y79_23700</name>
</gene>
<dbReference type="InterPro" id="IPR036661">
    <property type="entry name" value="Luciferase-like_sf"/>
</dbReference>
<dbReference type="KEGG" id="pmet:G4Y79_23700"/>
<dbReference type="GO" id="GO:0008726">
    <property type="term" value="F:alkanesulfonate monooxygenase activity"/>
    <property type="evidence" value="ECO:0007669"/>
    <property type="project" value="TreeGrafter"/>
</dbReference>
<dbReference type="InterPro" id="IPR019952">
    <property type="entry name" value="F420_OxRdatse_Rv1855c_pred"/>
</dbReference>
<name>A0A7S8E961_9CHLR</name>
<evidence type="ECO:0000313" key="7">
    <source>
        <dbReference type="Proteomes" id="UP000594468"/>
    </source>
</evidence>
<dbReference type="GO" id="GO:0046306">
    <property type="term" value="P:alkanesulfonate catabolic process"/>
    <property type="evidence" value="ECO:0007669"/>
    <property type="project" value="TreeGrafter"/>
</dbReference>
<dbReference type="EMBL" id="CP062983">
    <property type="protein sequence ID" value="QPC82655.1"/>
    <property type="molecule type" value="Genomic_DNA"/>
</dbReference>
<dbReference type="NCBIfam" id="TIGR03560">
    <property type="entry name" value="F420_Rv1855c"/>
    <property type="match status" value="1"/>
</dbReference>
<evidence type="ECO:0000259" key="5">
    <source>
        <dbReference type="Pfam" id="PF00296"/>
    </source>
</evidence>
<protein>
    <submittedName>
        <fullName evidence="6">TIGR03560 family F420-dependent LLM class oxidoreductase</fullName>
    </submittedName>
</protein>
<dbReference type="SUPFAM" id="SSF51679">
    <property type="entry name" value="Bacterial luciferase-like"/>
    <property type="match status" value="1"/>
</dbReference>
<dbReference type="PANTHER" id="PTHR42847">
    <property type="entry name" value="ALKANESULFONATE MONOOXYGENASE"/>
    <property type="match status" value="1"/>
</dbReference>
<reference evidence="6 7" key="1">
    <citation type="submission" date="2020-02" db="EMBL/GenBank/DDBJ databases">
        <authorList>
            <person name="Zheng R.K."/>
            <person name="Sun C.M."/>
        </authorList>
    </citation>
    <scope>NUCLEOTIDE SEQUENCE [LARGE SCALE GENOMIC DNA]</scope>
    <source>
        <strain evidence="7">rifampicinis</strain>
    </source>
</reference>
<dbReference type="InterPro" id="IPR011251">
    <property type="entry name" value="Luciferase-like_dom"/>
</dbReference>
<evidence type="ECO:0000313" key="6">
    <source>
        <dbReference type="EMBL" id="QPC82655.1"/>
    </source>
</evidence>
<proteinExistence type="predicted"/>
<dbReference type="InterPro" id="IPR050172">
    <property type="entry name" value="SsuD_RutA_monooxygenase"/>
</dbReference>
<keyword evidence="4" id="KW-0503">Monooxygenase</keyword>
<evidence type="ECO:0000256" key="1">
    <source>
        <dbReference type="ARBA" id="ARBA00022630"/>
    </source>
</evidence>